<evidence type="ECO:0000313" key="6">
    <source>
        <dbReference type="EMBL" id="MDT0380742.1"/>
    </source>
</evidence>
<reference evidence="7" key="1">
    <citation type="submission" date="2023-07" db="EMBL/GenBank/DDBJ databases">
        <title>30 novel species of actinomycetes from the DSMZ collection.</title>
        <authorList>
            <person name="Nouioui I."/>
        </authorList>
    </citation>
    <scope>NUCLEOTIDE SEQUENCE [LARGE SCALE GENOMIC DNA]</scope>
    <source>
        <strain evidence="7">DSM 42041</strain>
    </source>
</reference>
<evidence type="ECO:0000256" key="2">
    <source>
        <dbReference type="ARBA" id="ARBA00022692"/>
    </source>
</evidence>
<feature type="region of interest" description="Disordered" evidence="5">
    <location>
        <begin position="224"/>
        <end position="339"/>
    </location>
</feature>
<dbReference type="RefSeq" id="WP_311674468.1">
    <property type="nucleotide sequence ID" value="NZ_JAVREQ010000017.1"/>
</dbReference>
<organism evidence="6 7">
    <name type="scientific">Streptomyces hazeniae</name>
    <dbReference type="NCBI Taxonomy" id="3075538"/>
    <lineage>
        <taxon>Bacteria</taxon>
        <taxon>Bacillati</taxon>
        <taxon>Actinomycetota</taxon>
        <taxon>Actinomycetes</taxon>
        <taxon>Kitasatosporales</taxon>
        <taxon>Streptomycetaceae</taxon>
        <taxon>Streptomyces</taxon>
    </lineage>
</organism>
<evidence type="ECO:0000256" key="3">
    <source>
        <dbReference type="ARBA" id="ARBA00022989"/>
    </source>
</evidence>
<feature type="compositionally biased region" description="Basic residues" evidence="5">
    <location>
        <begin position="229"/>
        <end position="246"/>
    </location>
</feature>
<evidence type="ECO:0000256" key="4">
    <source>
        <dbReference type="ARBA" id="ARBA00023136"/>
    </source>
</evidence>
<evidence type="ECO:0000256" key="5">
    <source>
        <dbReference type="SAM" id="MobiDB-lite"/>
    </source>
</evidence>
<dbReference type="Pfam" id="PF07681">
    <property type="entry name" value="DoxX"/>
    <property type="match status" value="1"/>
</dbReference>
<gene>
    <name evidence="6" type="ORF">RM572_18480</name>
</gene>
<comment type="caution">
    <text evidence="6">The sequence shown here is derived from an EMBL/GenBank/DDBJ whole genome shotgun (WGS) entry which is preliminary data.</text>
</comment>
<name>A0ABU2NUT7_9ACTN</name>
<comment type="subcellular location">
    <subcellularLocation>
        <location evidence="1">Membrane</location>
        <topology evidence="1">Multi-pass membrane protein</topology>
    </subcellularLocation>
</comment>
<protein>
    <submittedName>
        <fullName evidence="6">DoxX family membrane protein</fullName>
    </submittedName>
</protein>
<evidence type="ECO:0000313" key="7">
    <source>
        <dbReference type="Proteomes" id="UP001183414"/>
    </source>
</evidence>
<evidence type="ECO:0000256" key="1">
    <source>
        <dbReference type="ARBA" id="ARBA00004141"/>
    </source>
</evidence>
<dbReference type="EMBL" id="JAVREQ010000017">
    <property type="protein sequence ID" value="MDT0380742.1"/>
    <property type="molecule type" value="Genomic_DNA"/>
</dbReference>
<keyword evidence="3" id="KW-1133">Transmembrane helix</keyword>
<keyword evidence="4" id="KW-0472">Membrane</keyword>
<sequence length="339" mass="36370">MILRRVARPLLAATFVYGGISALRAVEAHAQAAKPLLDQTVGRYEDQIPDNVPTDAETLVKIDAAVKIAAGSALAFGKAPRVAALFLLGSLIPTTAATHRFWEESDPEAREQQLVHFLKNCGLAGGLLLAAADTHGKPSAAWLARHSAHTAGKRIGTAGHAAELYAAHALKHHKKNAKRGAKLAKSMGKGGARGKLFGRSKKSGLQKVQHAVLDAQHAVLEAQHDGMRKGRKAWGKSRKHGLKKAQHSVAQAQKQRDELAKKARQGVKQAKKSDLAKKARHGVKQAKKSDLAKKAQHGAKHARTSDLGKRAEHRVRAAQHATQARAEQARGYARSALSH</sequence>
<dbReference type="Proteomes" id="UP001183414">
    <property type="component" value="Unassembled WGS sequence"/>
</dbReference>
<accession>A0ABU2NUT7</accession>
<dbReference type="InterPro" id="IPR032808">
    <property type="entry name" value="DoxX"/>
</dbReference>
<proteinExistence type="predicted"/>
<keyword evidence="7" id="KW-1185">Reference proteome</keyword>
<keyword evidence="2" id="KW-0812">Transmembrane</keyword>